<dbReference type="AlphaFoldDB" id="Q7N5U7"/>
<reference evidence="2" key="1">
    <citation type="journal article" date="2003" name="Nat. Biotechnol.">
        <title>The genome sequence of the entomopathogenic bacterium Photorhabdus luminescens.</title>
        <authorList>
            <person name="Duchaud E."/>
            <person name="Rusniok C."/>
            <person name="Frangeul L."/>
            <person name="Buchrieser C."/>
            <person name="Givaudan A."/>
            <person name="Taourit S."/>
            <person name="Bocs S."/>
            <person name="Boursaux-Eude C."/>
            <person name="Chandler M."/>
            <person name="Charles J.-F."/>
            <person name="Dassa E."/>
            <person name="Derose R."/>
            <person name="Derzelle S."/>
            <person name="Freyssinet G."/>
            <person name="Gaudriault S."/>
            <person name="Medigue C."/>
            <person name="Lanois A."/>
            <person name="Powell K."/>
            <person name="Siguier P."/>
            <person name="Vincent R."/>
            <person name="Wingate V."/>
            <person name="Zouine M."/>
            <person name="Glaser P."/>
            <person name="Boemare N."/>
            <person name="Danchin A."/>
            <person name="Kunst F."/>
        </authorList>
    </citation>
    <scope>NUCLEOTIDE SEQUENCE [LARGE SCALE GENOMIC DNA]</scope>
    <source>
        <strain evidence="2">DSM 15139 / CIP 105565 / TT01</strain>
    </source>
</reference>
<proteinExistence type="predicted"/>
<evidence type="ECO:0000313" key="1">
    <source>
        <dbReference type="EMBL" id="CAE14128.1"/>
    </source>
</evidence>
<name>Q7N5U7_PHOLL</name>
<organism evidence="1 2">
    <name type="scientific">Photorhabdus laumondii subsp. laumondii (strain DSM 15139 / CIP 105565 / TT01)</name>
    <name type="common">Photorhabdus luminescens subsp. laumondii</name>
    <dbReference type="NCBI Taxonomy" id="243265"/>
    <lineage>
        <taxon>Bacteria</taxon>
        <taxon>Pseudomonadati</taxon>
        <taxon>Pseudomonadota</taxon>
        <taxon>Gammaproteobacteria</taxon>
        <taxon>Enterobacterales</taxon>
        <taxon>Morganellaceae</taxon>
        <taxon>Photorhabdus</taxon>
    </lineage>
</organism>
<dbReference type="Proteomes" id="UP000002514">
    <property type="component" value="Chromosome"/>
</dbReference>
<protein>
    <submittedName>
        <fullName evidence="1">Photorhabdus luminescens subsp. laumondii TTO1 complete genome segment 7/17</fullName>
    </submittedName>
</protein>
<keyword evidence="2" id="KW-1185">Reference proteome</keyword>
<dbReference type="KEGG" id="plu:plu1835"/>
<dbReference type="HOGENOM" id="CLU_3138928_0_0_6"/>
<dbReference type="STRING" id="243265.plu1835"/>
<evidence type="ECO:0000313" key="2">
    <source>
        <dbReference type="Proteomes" id="UP000002514"/>
    </source>
</evidence>
<accession>Q7N5U7</accession>
<dbReference type="EMBL" id="BX571865">
    <property type="protein sequence ID" value="CAE14128.1"/>
    <property type="molecule type" value="Genomic_DNA"/>
</dbReference>
<sequence length="49" mass="5439">MRGIAIHLERKALVLFSLSTTLYQVYDVCLYATCYMPVSVSVAVLDTAI</sequence>
<gene>
    <name evidence="1" type="ordered locus">plu1835</name>
</gene>